<dbReference type="SUPFAM" id="SSF48150">
    <property type="entry name" value="DNA-glycosylase"/>
    <property type="match status" value="1"/>
</dbReference>
<dbReference type="NCBIfam" id="TIGR01083">
    <property type="entry name" value="nth"/>
    <property type="match status" value="1"/>
</dbReference>
<dbReference type="PANTHER" id="PTHR10359">
    <property type="entry name" value="A/G-SPECIFIC ADENINE GLYCOSYLASE/ENDONUCLEASE III"/>
    <property type="match status" value="1"/>
</dbReference>
<dbReference type="PROSITE" id="PS01155">
    <property type="entry name" value="ENDONUCLEASE_III_2"/>
    <property type="match status" value="1"/>
</dbReference>
<sequence length="239" mass="25310">MASTATPGRAGDDGAAPVVEVLTPGAQAMSGAQRAAAVDDELALLYPDAHCALVHADPFQLLIATVLSAQTTDARVNTVTPELFTRYPDAAALAGARREDLEEILRPLGFQRAKAGHLLGIGAELTERFGGEVPRTREELVALPGVGRKTANVVLGNAFGVPAITVDTHVGRLSRRLGWTTSKDPVRVERDIASLWDPERWTDGCHRLIDHGRAVCTARAPRCQECALLAAGLCPQAGL</sequence>
<keyword evidence="3" id="KW-0479">Metal-binding</keyword>
<comment type="similarity">
    <text evidence="1 10">Belongs to the Nth/MutY family.</text>
</comment>
<reference evidence="12 13" key="1">
    <citation type="submission" date="2021-08" db="EMBL/GenBank/DDBJ databases">
        <title>Whole genome sequence of novel Actinomyces species strain MAS-1.</title>
        <authorList>
            <person name="Saito M."/>
            <person name="Kuwahara N."/>
            <person name="Takizawa T."/>
            <person name="Gotouda H."/>
            <person name="Ochiai T."/>
        </authorList>
    </citation>
    <scope>NUCLEOTIDE SEQUENCE [LARGE SCALE GENOMIC DNA]</scope>
    <source>
        <strain evidence="12 13">MAS-1</strain>
    </source>
</reference>
<evidence type="ECO:0000256" key="4">
    <source>
        <dbReference type="ARBA" id="ARBA00022763"/>
    </source>
</evidence>
<comment type="function">
    <text evidence="10">DNA repair enzyme that has both DNA N-glycosylase activity and AP-lyase activity. The DNA N-glycosylase activity releases various damaged pyrimidines from DNA by cleaving the N-glycosidic bond, leaving an AP (apurinic/apyrimidinic) site. The AP-lyase activity cleaves the phosphodiester bond 3' to the AP site by a beta-elimination, leaving a 3'-terminal unsaturated sugar and a product with a terminal 5'-phosphate.</text>
</comment>
<evidence type="ECO:0000256" key="1">
    <source>
        <dbReference type="ARBA" id="ARBA00008343"/>
    </source>
</evidence>
<dbReference type="Pfam" id="PF00633">
    <property type="entry name" value="HHH"/>
    <property type="match status" value="1"/>
</dbReference>
<keyword evidence="7" id="KW-0411">Iron-sulfur</keyword>
<keyword evidence="10" id="KW-0456">Lyase</keyword>
<dbReference type="HAMAP" id="MF_00942">
    <property type="entry name" value="Nth"/>
    <property type="match status" value="1"/>
</dbReference>
<evidence type="ECO:0000256" key="8">
    <source>
        <dbReference type="ARBA" id="ARBA00023204"/>
    </source>
</evidence>
<dbReference type="Gene3D" id="1.10.340.30">
    <property type="entry name" value="Hypothetical protein, domain 2"/>
    <property type="match status" value="1"/>
</dbReference>
<keyword evidence="12" id="KW-0255">Endonuclease</keyword>
<dbReference type="PANTHER" id="PTHR10359:SF18">
    <property type="entry name" value="ENDONUCLEASE III"/>
    <property type="match status" value="1"/>
</dbReference>
<dbReference type="Proteomes" id="UP000824496">
    <property type="component" value="Chromosome"/>
</dbReference>
<feature type="domain" description="HhH-GPD" evidence="11">
    <location>
        <begin position="67"/>
        <end position="214"/>
    </location>
</feature>
<keyword evidence="13" id="KW-1185">Reference proteome</keyword>
<keyword evidence="5 10" id="KW-0378">Hydrolase</keyword>
<evidence type="ECO:0000256" key="9">
    <source>
        <dbReference type="ARBA" id="ARBA00023295"/>
    </source>
</evidence>
<keyword evidence="2" id="KW-0004">4Fe-4S</keyword>
<evidence type="ECO:0000256" key="5">
    <source>
        <dbReference type="ARBA" id="ARBA00022801"/>
    </source>
</evidence>
<dbReference type="InterPro" id="IPR004036">
    <property type="entry name" value="Endonuclease-III-like_CS2"/>
</dbReference>
<evidence type="ECO:0000256" key="2">
    <source>
        <dbReference type="ARBA" id="ARBA00022485"/>
    </source>
</evidence>
<dbReference type="EMBL" id="AP025017">
    <property type="protein sequence ID" value="BDA64500.1"/>
    <property type="molecule type" value="Genomic_DNA"/>
</dbReference>
<keyword evidence="4 10" id="KW-0227">DNA damage</keyword>
<dbReference type="Pfam" id="PF00730">
    <property type="entry name" value="HhH-GPD"/>
    <property type="match status" value="1"/>
</dbReference>
<keyword evidence="8 10" id="KW-0234">DNA repair</keyword>
<evidence type="ECO:0000259" key="11">
    <source>
        <dbReference type="SMART" id="SM00478"/>
    </source>
</evidence>
<comment type="catalytic activity">
    <reaction evidence="10">
        <text>2'-deoxyribonucleotide-(2'-deoxyribose 5'-phosphate)-2'-deoxyribonucleotide-DNA = a 3'-end 2'-deoxyribonucleotide-(2,3-dehydro-2,3-deoxyribose 5'-phosphate)-DNA + a 5'-end 5'-phospho-2'-deoxyribonucleoside-DNA + H(+)</text>
        <dbReference type="Rhea" id="RHEA:66592"/>
        <dbReference type="Rhea" id="RHEA-COMP:13180"/>
        <dbReference type="Rhea" id="RHEA-COMP:16897"/>
        <dbReference type="Rhea" id="RHEA-COMP:17067"/>
        <dbReference type="ChEBI" id="CHEBI:15378"/>
        <dbReference type="ChEBI" id="CHEBI:136412"/>
        <dbReference type="ChEBI" id="CHEBI:157695"/>
        <dbReference type="ChEBI" id="CHEBI:167181"/>
        <dbReference type="EC" id="4.2.99.18"/>
    </reaction>
</comment>
<evidence type="ECO:0000256" key="10">
    <source>
        <dbReference type="HAMAP-Rule" id="MF_00942"/>
    </source>
</evidence>
<dbReference type="InterPro" id="IPR003265">
    <property type="entry name" value="HhH-GPD_domain"/>
</dbReference>
<comment type="caution">
    <text evidence="10">Lacks conserved residue(s) required for the propagation of feature annotation.</text>
</comment>
<dbReference type="InterPro" id="IPR011257">
    <property type="entry name" value="DNA_glycosylase"/>
</dbReference>
<gene>
    <name evidence="10 12" type="primary">nth</name>
    <name evidence="12" type="ORF">MANAM107_13340</name>
</gene>
<evidence type="ECO:0000313" key="13">
    <source>
        <dbReference type="Proteomes" id="UP000824496"/>
    </source>
</evidence>
<dbReference type="EC" id="4.2.99.18" evidence="10"/>
<keyword evidence="9 10" id="KW-0326">Glycosidase</keyword>
<keyword evidence="10" id="KW-0238">DNA-binding</keyword>
<dbReference type="GO" id="GO:0004519">
    <property type="term" value="F:endonuclease activity"/>
    <property type="evidence" value="ECO:0007669"/>
    <property type="project" value="UniProtKB-KW"/>
</dbReference>
<dbReference type="SMART" id="SM00478">
    <property type="entry name" value="ENDO3c"/>
    <property type="match status" value="1"/>
</dbReference>
<dbReference type="InterPro" id="IPR000445">
    <property type="entry name" value="HhH_motif"/>
</dbReference>
<protein>
    <recommendedName>
        <fullName evidence="10">Endonuclease III</fullName>
        <ecNumber evidence="10">4.2.99.18</ecNumber>
    </recommendedName>
    <alternativeName>
        <fullName evidence="10">DNA-(apurinic or apyrimidinic site) lyase</fullName>
    </alternativeName>
</protein>
<accession>A0ABM7UB51</accession>
<name>A0ABM7UB51_9ACTO</name>
<dbReference type="CDD" id="cd00056">
    <property type="entry name" value="ENDO3c"/>
    <property type="match status" value="1"/>
</dbReference>
<proteinExistence type="inferred from homology"/>
<dbReference type="Gene3D" id="1.10.1670.10">
    <property type="entry name" value="Helix-hairpin-Helix base-excision DNA repair enzymes (C-terminal)"/>
    <property type="match status" value="1"/>
</dbReference>
<evidence type="ECO:0000313" key="12">
    <source>
        <dbReference type="EMBL" id="BDA64500.1"/>
    </source>
</evidence>
<comment type="cofactor">
    <cofactor evidence="10">
        <name>[4Fe-4S] cluster</name>
        <dbReference type="ChEBI" id="CHEBI:49883"/>
    </cofactor>
    <text evidence="10">Binds 1 [4Fe-4S] cluster.</text>
</comment>
<dbReference type="InterPro" id="IPR023170">
    <property type="entry name" value="HhH_base_excis_C"/>
</dbReference>
<evidence type="ECO:0000256" key="7">
    <source>
        <dbReference type="ARBA" id="ARBA00023014"/>
    </source>
</evidence>
<organism evidence="12 13">
    <name type="scientific">Actinomyces capricornis</name>
    <dbReference type="NCBI Taxonomy" id="2755559"/>
    <lineage>
        <taxon>Bacteria</taxon>
        <taxon>Bacillati</taxon>
        <taxon>Actinomycetota</taxon>
        <taxon>Actinomycetes</taxon>
        <taxon>Actinomycetales</taxon>
        <taxon>Actinomycetaceae</taxon>
        <taxon>Actinomyces</taxon>
    </lineage>
</organism>
<dbReference type="InterPro" id="IPR005759">
    <property type="entry name" value="Nth"/>
</dbReference>
<keyword evidence="12" id="KW-0540">Nuclease</keyword>
<evidence type="ECO:0000256" key="6">
    <source>
        <dbReference type="ARBA" id="ARBA00023004"/>
    </source>
</evidence>
<evidence type="ECO:0000256" key="3">
    <source>
        <dbReference type="ARBA" id="ARBA00022723"/>
    </source>
</evidence>
<keyword evidence="6" id="KW-0408">Iron</keyword>